<organism evidence="2">
    <name type="scientific">marine sediment metagenome</name>
    <dbReference type="NCBI Taxonomy" id="412755"/>
    <lineage>
        <taxon>unclassified sequences</taxon>
        <taxon>metagenomes</taxon>
        <taxon>ecological metagenomes</taxon>
    </lineage>
</organism>
<comment type="caution">
    <text evidence="2">The sequence shown here is derived from an EMBL/GenBank/DDBJ whole genome shotgun (WGS) entry which is preliminary data.</text>
</comment>
<dbReference type="AlphaFoldDB" id="X1TBH7"/>
<feature type="non-terminal residue" evidence="2">
    <location>
        <position position="1"/>
    </location>
</feature>
<gene>
    <name evidence="2" type="ORF">S12H4_53237</name>
</gene>
<keyword evidence="1" id="KW-0472">Membrane</keyword>
<name>X1TBH7_9ZZZZ</name>
<proteinExistence type="predicted"/>
<accession>X1TBH7</accession>
<feature type="transmembrane region" description="Helical" evidence="1">
    <location>
        <begin position="6"/>
        <end position="22"/>
    </location>
</feature>
<sequence length="57" mass="6420">PWAKCNLGLAVLLFGITIIMLSRQGDNFRKIRSGEAKKMKIIKVFRGKSKLSDEALK</sequence>
<dbReference type="EMBL" id="BARW01033867">
    <property type="protein sequence ID" value="GAJ02688.1"/>
    <property type="molecule type" value="Genomic_DNA"/>
</dbReference>
<keyword evidence="1" id="KW-1133">Transmembrane helix</keyword>
<evidence type="ECO:0000313" key="2">
    <source>
        <dbReference type="EMBL" id="GAJ02688.1"/>
    </source>
</evidence>
<evidence type="ECO:0000256" key="1">
    <source>
        <dbReference type="SAM" id="Phobius"/>
    </source>
</evidence>
<keyword evidence="1" id="KW-0812">Transmembrane</keyword>
<reference evidence="2" key="1">
    <citation type="journal article" date="2014" name="Front. Microbiol.">
        <title>High frequency of phylogenetically diverse reductive dehalogenase-homologous genes in deep subseafloor sedimentary metagenomes.</title>
        <authorList>
            <person name="Kawai M."/>
            <person name="Futagami T."/>
            <person name="Toyoda A."/>
            <person name="Takaki Y."/>
            <person name="Nishi S."/>
            <person name="Hori S."/>
            <person name="Arai W."/>
            <person name="Tsubouchi T."/>
            <person name="Morono Y."/>
            <person name="Uchiyama I."/>
            <person name="Ito T."/>
            <person name="Fujiyama A."/>
            <person name="Inagaki F."/>
            <person name="Takami H."/>
        </authorList>
    </citation>
    <scope>NUCLEOTIDE SEQUENCE</scope>
    <source>
        <strain evidence="2">Expedition CK06-06</strain>
    </source>
</reference>
<protein>
    <submittedName>
        <fullName evidence="2">Uncharacterized protein</fullName>
    </submittedName>
</protein>